<dbReference type="Proteomes" id="UP001148629">
    <property type="component" value="Unassembled WGS sequence"/>
</dbReference>
<dbReference type="EMBL" id="JANRMS010000355">
    <property type="protein sequence ID" value="KAJ3541378.1"/>
    <property type="molecule type" value="Genomic_DNA"/>
</dbReference>
<accession>A0ACC1SK31</accession>
<comment type="caution">
    <text evidence="1">The sequence shown here is derived from an EMBL/GenBank/DDBJ whole genome shotgun (WGS) entry which is preliminary data.</text>
</comment>
<name>A0ACC1SK31_9HYPO</name>
<evidence type="ECO:0000313" key="2">
    <source>
        <dbReference type="Proteomes" id="UP001148629"/>
    </source>
</evidence>
<gene>
    <name evidence="1" type="ORF">NM208_g4642</name>
</gene>
<proteinExistence type="predicted"/>
<reference evidence="1" key="1">
    <citation type="submission" date="2022-08" db="EMBL/GenBank/DDBJ databases">
        <title>Genome Sequence of Fusarium decemcellulare.</title>
        <authorList>
            <person name="Buettner E."/>
        </authorList>
    </citation>
    <scope>NUCLEOTIDE SEQUENCE</scope>
    <source>
        <strain evidence="1">Babe19</strain>
    </source>
</reference>
<evidence type="ECO:0000313" key="1">
    <source>
        <dbReference type="EMBL" id="KAJ3541378.1"/>
    </source>
</evidence>
<organism evidence="1 2">
    <name type="scientific">Fusarium decemcellulare</name>
    <dbReference type="NCBI Taxonomy" id="57161"/>
    <lineage>
        <taxon>Eukaryota</taxon>
        <taxon>Fungi</taxon>
        <taxon>Dikarya</taxon>
        <taxon>Ascomycota</taxon>
        <taxon>Pezizomycotina</taxon>
        <taxon>Sordariomycetes</taxon>
        <taxon>Hypocreomycetidae</taxon>
        <taxon>Hypocreales</taxon>
        <taxon>Nectriaceae</taxon>
        <taxon>Fusarium</taxon>
        <taxon>Fusarium decemcellulare species complex</taxon>
    </lineage>
</organism>
<protein>
    <submittedName>
        <fullName evidence="1">Uncharacterized protein</fullName>
    </submittedName>
</protein>
<sequence>MESDPKLDKTFAHKTKIAQRCAVSIDTLNDVYAVTRGDFWRQVAFIADMHFDWPVVHQALQDAKATRFRTRRRGVKQTTDWVRWDAVHALESLKALRAKEADGVAGSAAETVAVESTILPMLSLKLEDRVTDTDTIFVKTTPAPAEQKTHVVWIGVPTINDIGDAAIGNPVRVPIFHGLVAQSHSGSHLKCLTEQRLQELERALGSSFVSTNQGEEAYVHQDLATILCAEDTGLITVEIHPWTWAKDMARTGALKDHIDATSDSKVVLYVAYTGAEWTANGLDEFYQNLEPLCAIYNNLRLYPSKTELLAANMKIADIAALDRVARDSSQAEYSWRPYTCFGLGRCTLQTAKDKKMMVKRNFSDSSNHVKLVKGSTSTLLNCYAGERPKAHMAPKDNDEPWARWFHMEYVESLRTFGEYRVYLSGDSVVAVGFSKFEKDTIHIRGLNDDDFYWASTDESKQKQKRQELYDFARYQRRKLLEQHNADTAFESLRLGVRLDIGVSKESEDGQFFVLEITRWWNANYMPARILPDPYTKLSYDYGKALARELSGN</sequence>
<keyword evidence="2" id="KW-1185">Reference proteome</keyword>